<dbReference type="AlphaFoldDB" id="A0A5J4RUG9"/>
<protein>
    <recommendedName>
        <fullName evidence="1">DUF4372 domain-containing protein</fullName>
    </recommendedName>
</protein>
<feature type="domain" description="DUF4372" evidence="1">
    <location>
        <begin position="9"/>
        <end position="81"/>
    </location>
</feature>
<organism evidence="2">
    <name type="scientific">termite gut metagenome</name>
    <dbReference type="NCBI Taxonomy" id="433724"/>
    <lineage>
        <taxon>unclassified sequences</taxon>
        <taxon>metagenomes</taxon>
        <taxon>organismal metagenomes</taxon>
    </lineage>
</organism>
<dbReference type="Pfam" id="PF14294">
    <property type="entry name" value="DUF4372"/>
    <property type="match status" value="1"/>
</dbReference>
<evidence type="ECO:0000313" key="2">
    <source>
        <dbReference type="EMBL" id="KAA6336643.1"/>
    </source>
</evidence>
<dbReference type="EMBL" id="SNRY01000774">
    <property type="protein sequence ID" value="KAA6336643.1"/>
    <property type="molecule type" value="Genomic_DNA"/>
</dbReference>
<dbReference type="InterPro" id="IPR025399">
    <property type="entry name" value="DUF4372"/>
</dbReference>
<sequence>MGKSTNFSGQPLLNQLIFYLNGVKISKIAGKHSAEHYVKKFETRQHVVVMLFAVISGYQSVREVILGLLSNARKLSRLGLKFVVKRSTLSDANIRRKSVVLGDIYNEVYRQYASNLADSLLSKLDIKRLYGYGLNHHNAV</sequence>
<gene>
    <name evidence="2" type="ORF">EZS27_015220</name>
</gene>
<reference evidence="2" key="1">
    <citation type="submission" date="2019-03" db="EMBL/GenBank/DDBJ databases">
        <title>Single cell metagenomics reveals metabolic interactions within the superorganism composed of flagellate Streblomastix strix and complex community of Bacteroidetes bacteria on its surface.</title>
        <authorList>
            <person name="Treitli S.C."/>
            <person name="Kolisko M."/>
            <person name="Husnik F."/>
            <person name="Keeling P."/>
            <person name="Hampl V."/>
        </authorList>
    </citation>
    <scope>NUCLEOTIDE SEQUENCE</scope>
    <source>
        <strain evidence="2">STM</strain>
    </source>
</reference>
<proteinExistence type="predicted"/>
<accession>A0A5J4RUG9</accession>
<evidence type="ECO:0000259" key="1">
    <source>
        <dbReference type="Pfam" id="PF14294"/>
    </source>
</evidence>
<name>A0A5J4RUG9_9ZZZZ</name>
<comment type="caution">
    <text evidence="2">The sequence shown here is derived from an EMBL/GenBank/DDBJ whole genome shotgun (WGS) entry which is preliminary data.</text>
</comment>